<evidence type="ECO:0000313" key="1">
    <source>
        <dbReference type="EMBL" id="MBB5694430.1"/>
    </source>
</evidence>
<gene>
    <name evidence="1" type="ORF">FHS87_002476</name>
</gene>
<dbReference type="EMBL" id="JACIJD010000010">
    <property type="protein sequence ID" value="MBB5694430.1"/>
    <property type="molecule type" value="Genomic_DNA"/>
</dbReference>
<proteinExistence type="predicted"/>
<dbReference type="Proteomes" id="UP000580654">
    <property type="component" value="Unassembled WGS sequence"/>
</dbReference>
<comment type="caution">
    <text evidence="1">The sequence shown here is derived from an EMBL/GenBank/DDBJ whole genome shotgun (WGS) entry which is preliminary data.</text>
</comment>
<sequence length="159" mass="17067">MTLPDNGWTSNARVDPWCLVELGDGSEALFGFAVEHAGTGGLSWVLSTPVVWLDAAVGRAETASGRRYALGREVTADTLPTIEARIAFAFLISPHSPAAIPLPPVSTDLITAAMWLSACKMARHLRLEAPPLEDSAAVTHFLETNIEQYRLLRDGRGAS</sequence>
<dbReference type="RefSeq" id="WP_184518538.1">
    <property type="nucleotide sequence ID" value="NZ_JACIJD010000010.1"/>
</dbReference>
<protein>
    <submittedName>
        <fullName evidence="1">Uncharacterized protein</fullName>
    </submittedName>
</protein>
<name>A0A840Y3Y4_9PROT</name>
<organism evidence="1 2">
    <name type="scientific">Muricoccus pecuniae</name>
    <dbReference type="NCBI Taxonomy" id="693023"/>
    <lineage>
        <taxon>Bacteria</taxon>
        <taxon>Pseudomonadati</taxon>
        <taxon>Pseudomonadota</taxon>
        <taxon>Alphaproteobacteria</taxon>
        <taxon>Acetobacterales</taxon>
        <taxon>Roseomonadaceae</taxon>
        <taxon>Muricoccus</taxon>
    </lineage>
</organism>
<accession>A0A840Y3Y4</accession>
<dbReference type="AlphaFoldDB" id="A0A840Y3Y4"/>
<keyword evidence="2" id="KW-1185">Reference proteome</keyword>
<evidence type="ECO:0000313" key="2">
    <source>
        <dbReference type="Proteomes" id="UP000580654"/>
    </source>
</evidence>
<reference evidence="1 2" key="1">
    <citation type="submission" date="2020-08" db="EMBL/GenBank/DDBJ databases">
        <title>Genomic Encyclopedia of Type Strains, Phase IV (KMG-IV): sequencing the most valuable type-strain genomes for metagenomic binning, comparative biology and taxonomic classification.</title>
        <authorList>
            <person name="Goeker M."/>
        </authorList>
    </citation>
    <scope>NUCLEOTIDE SEQUENCE [LARGE SCALE GENOMIC DNA]</scope>
    <source>
        <strain evidence="1 2">DSM 25622</strain>
    </source>
</reference>